<name>A0A841KNG1_9FIRM</name>
<dbReference type="PANTHER" id="PTHR22683:SF41">
    <property type="entry name" value="DNA TRANSLOCASE FTSK"/>
    <property type="match status" value="1"/>
</dbReference>
<dbReference type="PROSITE" id="PS00675">
    <property type="entry name" value="SIGMA54_INTERACT_1"/>
    <property type="match status" value="1"/>
</dbReference>
<proteinExistence type="predicted"/>
<dbReference type="EMBL" id="JACHEN010000004">
    <property type="protein sequence ID" value="MBB6214943.1"/>
    <property type="molecule type" value="Genomic_DNA"/>
</dbReference>
<keyword evidence="2 3" id="KW-0067">ATP-binding</keyword>
<evidence type="ECO:0000256" key="2">
    <source>
        <dbReference type="ARBA" id="ARBA00022840"/>
    </source>
</evidence>
<dbReference type="Pfam" id="PF01580">
    <property type="entry name" value="FtsK_SpoIIIE"/>
    <property type="match status" value="1"/>
</dbReference>
<dbReference type="InterPro" id="IPR027417">
    <property type="entry name" value="P-loop_NTPase"/>
</dbReference>
<gene>
    <name evidence="5" type="ORF">HNQ80_001028</name>
</gene>
<evidence type="ECO:0000313" key="6">
    <source>
        <dbReference type="Proteomes" id="UP000579281"/>
    </source>
</evidence>
<dbReference type="PANTHER" id="PTHR22683">
    <property type="entry name" value="SPORULATION PROTEIN RELATED"/>
    <property type="match status" value="1"/>
</dbReference>
<protein>
    <submittedName>
        <fullName evidence="5">S-DNA-T family DNA segregation ATPase FtsK/SpoIIIE</fullName>
    </submittedName>
</protein>
<dbReference type="InterPro" id="IPR002543">
    <property type="entry name" value="FtsK_dom"/>
</dbReference>
<evidence type="ECO:0000313" key="5">
    <source>
        <dbReference type="EMBL" id="MBB6214943.1"/>
    </source>
</evidence>
<feature type="domain" description="FtsK" evidence="4">
    <location>
        <begin position="126"/>
        <end position="312"/>
    </location>
</feature>
<feature type="binding site" evidence="3">
    <location>
        <begin position="144"/>
        <end position="151"/>
    </location>
    <ligand>
        <name>ATP</name>
        <dbReference type="ChEBI" id="CHEBI:30616"/>
    </ligand>
</feature>
<dbReference type="SUPFAM" id="SSF52540">
    <property type="entry name" value="P-loop containing nucleoside triphosphate hydrolases"/>
    <property type="match status" value="1"/>
</dbReference>
<dbReference type="Gene3D" id="3.40.50.300">
    <property type="entry name" value="P-loop containing nucleotide triphosphate hydrolases"/>
    <property type="match status" value="1"/>
</dbReference>
<reference evidence="5 6" key="1">
    <citation type="submission" date="2020-08" db="EMBL/GenBank/DDBJ databases">
        <title>Genomic Encyclopedia of Type Strains, Phase IV (KMG-IV): sequencing the most valuable type-strain genomes for metagenomic binning, comparative biology and taxonomic classification.</title>
        <authorList>
            <person name="Goeker M."/>
        </authorList>
    </citation>
    <scope>NUCLEOTIDE SEQUENCE [LARGE SCALE GENOMIC DNA]</scope>
    <source>
        <strain evidence="5 6">DSM 103526</strain>
    </source>
</reference>
<organism evidence="5 6">
    <name type="scientific">Anaerosolibacter carboniphilus</name>
    <dbReference type="NCBI Taxonomy" id="1417629"/>
    <lineage>
        <taxon>Bacteria</taxon>
        <taxon>Bacillati</taxon>
        <taxon>Bacillota</taxon>
        <taxon>Clostridia</taxon>
        <taxon>Peptostreptococcales</taxon>
        <taxon>Thermotaleaceae</taxon>
        <taxon>Anaerosolibacter</taxon>
    </lineage>
</organism>
<accession>A0A841KNG1</accession>
<sequence length="384" mass="44008">MFTLTIGSIGLGLGYLMFSGMEYANWKTLFKNCGLYKDEMYPKLQEKKRTLYGYCLRFTLPLGLGCDDFLRKQQAIEQYLNRKIDIKYSNKNILIEVYETELEICEFKATETRGPVDLVIGYTHGGKLLKIDLADGAPHVLIAGETGSGKSTVLRSIITNLILTKKRRDIKLHLIDLKKGAEFGIFRKCGMVENFARDRGEAEKLLHKLSCEVDRRYDLFFKNDVVDIKEYNQRFKNKKLDYQIVFVDEFADLRREKESQNILLELASKARACGIHLVVSTQRPSAKIIDGDIRANIPIIVGLKTATEINSRIIIEENGLEKLRGKGHGFLKAGKLKEFQSMNLTPERARDLLKSFYVEQNQEHIEKDDISGEVKDFSFLEVIK</sequence>
<comment type="caution">
    <text evidence="5">The sequence shown here is derived from an EMBL/GenBank/DDBJ whole genome shotgun (WGS) entry which is preliminary data.</text>
</comment>
<dbReference type="SMART" id="SM00382">
    <property type="entry name" value="AAA"/>
    <property type="match status" value="1"/>
</dbReference>
<evidence type="ECO:0000256" key="3">
    <source>
        <dbReference type="PROSITE-ProRule" id="PRU00289"/>
    </source>
</evidence>
<dbReference type="InterPro" id="IPR025662">
    <property type="entry name" value="Sigma_54_int_dom_ATP-bd_1"/>
</dbReference>
<dbReference type="RefSeq" id="WP_184308783.1">
    <property type="nucleotide sequence ID" value="NZ_JACHEN010000004.1"/>
</dbReference>
<dbReference type="InterPro" id="IPR003593">
    <property type="entry name" value="AAA+_ATPase"/>
</dbReference>
<dbReference type="Proteomes" id="UP000579281">
    <property type="component" value="Unassembled WGS sequence"/>
</dbReference>
<dbReference type="InterPro" id="IPR050206">
    <property type="entry name" value="FtsK/SpoIIIE/SftA"/>
</dbReference>
<dbReference type="PROSITE" id="PS50901">
    <property type="entry name" value="FTSK"/>
    <property type="match status" value="1"/>
</dbReference>
<dbReference type="CDD" id="cd00009">
    <property type="entry name" value="AAA"/>
    <property type="match status" value="1"/>
</dbReference>
<evidence type="ECO:0000256" key="1">
    <source>
        <dbReference type="ARBA" id="ARBA00022741"/>
    </source>
</evidence>
<dbReference type="GO" id="GO:0005524">
    <property type="term" value="F:ATP binding"/>
    <property type="evidence" value="ECO:0007669"/>
    <property type="project" value="UniProtKB-UniRule"/>
</dbReference>
<dbReference type="GO" id="GO:0003677">
    <property type="term" value="F:DNA binding"/>
    <property type="evidence" value="ECO:0007669"/>
    <property type="project" value="InterPro"/>
</dbReference>
<keyword evidence="6" id="KW-1185">Reference proteome</keyword>
<dbReference type="AlphaFoldDB" id="A0A841KNG1"/>
<evidence type="ECO:0000259" key="4">
    <source>
        <dbReference type="PROSITE" id="PS50901"/>
    </source>
</evidence>
<dbReference type="GO" id="GO:0016020">
    <property type="term" value="C:membrane"/>
    <property type="evidence" value="ECO:0007669"/>
    <property type="project" value="UniProtKB-SubCell"/>
</dbReference>
<keyword evidence="1 3" id="KW-0547">Nucleotide-binding</keyword>